<keyword evidence="2" id="KW-0597">Phosphoprotein</keyword>
<feature type="transmembrane region" description="Helical" evidence="6">
    <location>
        <begin position="33"/>
        <end position="54"/>
    </location>
</feature>
<dbReference type="SMART" id="SM00304">
    <property type="entry name" value="HAMP"/>
    <property type="match status" value="1"/>
</dbReference>
<dbReference type="PROSITE" id="PS50885">
    <property type="entry name" value="HAMP"/>
    <property type="match status" value="1"/>
</dbReference>
<dbReference type="InterPro" id="IPR003660">
    <property type="entry name" value="HAMP_dom"/>
</dbReference>
<proteinExistence type="predicted"/>
<comment type="subcellular location">
    <subcellularLocation>
        <location evidence="1">Membrane</location>
    </subcellularLocation>
</comment>
<dbReference type="RefSeq" id="WP_165644838.1">
    <property type="nucleotide sequence ID" value="NZ_BSPM01000004.1"/>
</dbReference>
<keyword evidence="6" id="KW-0472">Membrane</keyword>
<dbReference type="SUPFAM" id="SSF55874">
    <property type="entry name" value="ATPase domain of HSP90 chaperone/DNA topoisomerase II/histidine kinase"/>
    <property type="match status" value="1"/>
</dbReference>
<dbReference type="CDD" id="cd06225">
    <property type="entry name" value="HAMP"/>
    <property type="match status" value="1"/>
</dbReference>
<evidence type="ECO:0000259" key="7">
    <source>
        <dbReference type="PROSITE" id="PS50885"/>
    </source>
</evidence>
<name>A0A4R6RGM7_9HYPH</name>
<dbReference type="Pfam" id="PF00672">
    <property type="entry name" value="HAMP"/>
    <property type="match status" value="1"/>
</dbReference>
<sequence>MSGITDPIPARRPTAVAATWRRLLPALSFRDRMLLAFAGIAASLALLVAGGLVLNARVAVAEEVRSSFAVALRYLASRKTEIEQAYFPDNYLANLGLEDGRTRHVRAIAIDGAGRVVPPRGPAVPRDDEEAEPPDWFVALLAMPPLREEIPLVFKSGQTATIVLESEPHDEITEVWQDFRFIVPLLIGYSVLLTGLLTLVLNHLFARIHRVTEGLDRLAGGRLDTRVEAPGIPELAAIAGRFNDLAGALAAREAENRDLARRLLTVQDDERKAIALDLHDELGPYLFGLRAAAAKLPRPAAGEAAGPDGVDALIDLAQAIQARTRRIISTLRPMSLGEATLRELLDDLVAGLGRLSDRSDIALAARIPDVSYGEAADITVYRFVQESVLNAMRHGDAATVRVAVVDEGAVLAVTVTDDGAGPAAPAPKAGYGLAGIAERARALGGVWAGPRQSAGRTVTSIRLPIERRIAFTSDNTEIQP</sequence>
<evidence type="ECO:0000313" key="9">
    <source>
        <dbReference type="Proteomes" id="UP000294547"/>
    </source>
</evidence>
<organism evidence="8 9">
    <name type="scientific">Oharaeibacter diazotrophicus</name>
    <dbReference type="NCBI Taxonomy" id="1920512"/>
    <lineage>
        <taxon>Bacteria</taxon>
        <taxon>Pseudomonadati</taxon>
        <taxon>Pseudomonadota</taxon>
        <taxon>Alphaproteobacteria</taxon>
        <taxon>Hyphomicrobiales</taxon>
        <taxon>Pleomorphomonadaceae</taxon>
        <taxon>Oharaeibacter</taxon>
    </lineage>
</organism>
<dbReference type="Pfam" id="PF07730">
    <property type="entry name" value="HisKA_3"/>
    <property type="match status" value="1"/>
</dbReference>
<dbReference type="InterPro" id="IPR050482">
    <property type="entry name" value="Sensor_HK_TwoCompSys"/>
</dbReference>
<evidence type="ECO:0000256" key="1">
    <source>
        <dbReference type="ARBA" id="ARBA00004370"/>
    </source>
</evidence>
<feature type="domain" description="HAMP" evidence="7">
    <location>
        <begin position="202"/>
        <end position="254"/>
    </location>
</feature>
<comment type="caution">
    <text evidence="8">The sequence shown here is derived from an EMBL/GenBank/DDBJ whole genome shotgun (WGS) entry which is preliminary data.</text>
</comment>
<reference evidence="8 9" key="1">
    <citation type="submission" date="2019-03" db="EMBL/GenBank/DDBJ databases">
        <title>Genomic Encyclopedia of Type Strains, Phase IV (KMG-IV): sequencing the most valuable type-strain genomes for metagenomic binning, comparative biology and taxonomic classification.</title>
        <authorList>
            <person name="Goeker M."/>
        </authorList>
    </citation>
    <scope>NUCLEOTIDE SEQUENCE [LARGE SCALE GENOMIC DNA]</scope>
    <source>
        <strain evidence="8 9">DSM 102969</strain>
    </source>
</reference>
<keyword evidence="6" id="KW-1133">Transmembrane helix</keyword>
<dbReference type="Proteomes" id="UP000294547">
    <property type="component" value="Unassembled WGS sequence"/>
</dbReference>
<keyword evidence="5" id="KW-0902">Two-component regulatory system</keyword>
<dbReference type="GO" id="GO:0000155">
    <property type="term" value="F:phosphorelay sensor kinase activity"/>
    <property type="evidence" value="ECO:0007669"/>
    <property type="project" value="InterPro"/>
</dbReference>
<dbReference type="InterPro" id="IPR003594">
    <property type="entry name" value="HATPase_dom"/>
</dbReference>
<dbReference type="CDD" id="cd16917">
    <property type="entry name" value="HATPase_UhpB-NarQ-NarX-like"/>
    <property type="match status" value="1"/>
</dbReference>
<dbReference type="SMART" id="SM00387">
    <property type="entry name" value="HATPase_c"/>
    <property type="match status" value="1"/>
</dbReference>
<dbReference type="PANTHER" id="PTHR24421:SF58">
    <property type="entry name" value="SIGNAL TRANSDUCTION HISTIDINE-PROTEIN KINASE_PHOSPHATASE UHPB"/>
    <property type="match status" value="1"/>
</dbReference>
<dbReference type="GO" id="GO:0046983">
    <property type="term" value="F:protein dimerization activity"/>
    <property type="evidence" value="ECO:0007669"/>
    <property type="project" value="InterPro"/>
</dbReference>
<evidence type="ECO:0000256" key="2">
    <source>
        <dbReference type="ARBA" id="ARBA00022553"/>
    </source>
</evidence>
<dbReference type="Pfam" id="PF02518">
    <property type="entry name" value="HATPase_c"/>
    <property type="match status" value="1"/>
</dbReference>
<keyword evidence="6" id="KW-0812">Transmembrane</keyword>
<dbReference type="EMBL" id="SNXY01000007">
    <property type="protein sequence ID" value="TDP85470.1"/>
    <property type="molecule type" value="Genomic_DNA"/>
</dbReference>
<keyword evidence="3" id="KW-0808">Transferase</keyword>
<dbReference type="InterPro" id="IPR036890">
    <property type="entry name" value="HATPase_C_sf"/>
</dbReference>
<keyword evidence="4 8" id="KW-0418">Kinase</keyword>
<feature type="transmembrane region" description="Helical" evidence="6">
    <location>
        <begin position="181"/>
        <end position="201"/>
    </location>
</feature>
<evidence type="ECO:0000256" key="3">
    <source>
        <dbReference type="ARBA" id="ARBA00022679"/>
    </source>
</evidence>
<evidence type="ECO:0000256" key="6">
    <source>
        <dbReference type="SAM" id="Phobius"/>
    </source>
</evidence>
<dbReference type="Gene3D" id="3.30.565.10">
    <property type="entry name" value="Histidine kinase-like ATPase, C-terminal domain"/>
    <property type="match status" value="1"/>
</dbReference>
<dbReference type="PANTHER" id="PTHR24421">
    <property type="entry name" value="NITRATE/NITRITE SENSOR PROTEIN NARX-RELATED"/>
    <property type="match status" value="1"/>
</dbReference>
<accession>A0A4R6RGM7</accession>
<evidence type="ECO:0000256" key="5">
    <source>
        <dbReference type="ARBA" id="ARBA00023012"/>
    </source>
</evidence>
<gene>
    <name evidence="8" type="ORF">EDD54_2323</name>
</gene>
<dbReference type="Gene3D" id="1.20.5.1930">
    <property type="match status" value="1"/>
</dbReference>
<dbReference type="GO" id="GO:0016020">
    <property type="term" value="C:membrane"/>
    <property type="evidence" value="ECO:0007669"/>
    <property type="project" value="UniProtKB-SubCell"/>
</dbReference>
<evidence type="ECO:0000256" key="4">
    <source>
        <dbReference type="ARBA" id="ARBA00022777"/>
    </source>
</evidence>
<dbReference type="AlphaFoldDB" id="A0A4R6RGM7"/>
<evidence type="ECO:0000313" key="8">
    <source>
        <dbReference type="EMBL" id="TDP85470.1"/>
    </source>
</evidence>
<protein>
    <submittedName>
        <fullName evidence="8">Two-component system sensor histidine kinase UhpB</fullName>
    </submittedName>
</protein>
<keyword evidence="9" id="KW-1185">Reference proteome</keyword>
<dbReference type="InterPro" id="IPR011712">
    <property type="entry name" value="Sig_transdc_His_kin_sub3_dim/P"/>
</dbReference>